<protein>
    <recommendedName>
        <fullName evidence="4">YqcI/YcgG family protein</fullName>
    </recommendedName>
</protein>
<comment type="caution">
    <text evidence="2">The sequence shown here is derived from an EMBL/GenBank/DDBJ whole genome shotgun (WGS) entry which is preliminary data.</text>
</comment>
<dbReference type="PANTHER" id="PTHR40045:SF1">
    <property type="entry name" value="YQCI_YCGG FAMILY PROTEIN"/>
    <property type="match status" value="1"/>
</dbReference>
<keyword evidence="3" id="KW-1185">Reference proteome</keyword>
<dbReference type="EMBL" id="BAABAL010000005">
    <property type="protein sequence ID" value="GAA3998265.1"/>
    <property type="molecule type" value="Genomic_DNA"/>
</dbReference>
<gene>
    <name evidence="2" type="ORF">GCM10022247_18040</name>
</gene>
<dbReference type="Proteomes" id="UP001501747">
    <property type="component" value="Unassembled WGS sequence"/>
</dbReference>
<feature type="region of interest" description="Disordered" evidence="1">
    <location>
        <begin position="143"/>
        <end position="164"/>
    </location>
</feature>
<evidence type="ECO:0008006" key="4">
    <source>
        <dbReference type="Google" id="ProtNLM"/>
    </source>
</evidence>
<organism evidence="2 3">
    <name type="scientific">Allokutzneria multivorans</name>
    <dbReference type="NCBI Taxonomy" id="1142134"/>
    <lineage>
        <taxon>Bacteria</taxon>
        <taxon>Bacillati</taxon>
        <taxon>Actinomycetota</taxon>
        <taxon>Actinomycetes</taxon>
        <taxon>Pseudonocardiales</taxon>
        <taxon>Pseudonocardiaceae</taxon>
        <taxon>Allokutzneria</taxon>
    </lineage>
</organism>
<sequence length="164" mass="18649">MATFDEPARMDEHEFERVLWRHLQLVHDLDSREHGVQQGASSDPEESNFGFHVGGHAFFVAGMHPGSSRATRRFSLPALAITANEQFMALGEKFLSLQERIRAREVTNNGSVNPSFTRYEYERPARHFSGRLTEPDWKCPYRSRHTERSADPQIGETCSGDASL</sequence>
<dbReference type="Pfam" id="PF08892">
    <property type="entry name" value="YqcI_YcgG"/>
    <property type="match status" value="1"/>
</dbReference>
<accession>A0ABP7RJ35</accession>
<dbReference type="PANTHER" id="PTHR40045">
    <property type="entry name" value="YCGG FAMILY PROTEIN"/>
    <property type="match status" value="1"/>
</dbReference>
<dbReference type="InterPro" id="IPR014988">
    <property type="entry name" value="Uncharacterised_YqcI/YcgG"/>
</dbReference>
<proteinExistence type="predicted"/>
<dbReference type="NCBIfam" id="NF041366">
    <property type="entry name" value="GntA_guanitoxin"/>
    <property type="match status" value="1"/>
</dbReference>
<evidence type="ECO:0000313" key="3">
    <source>
        <dbReference type="Proteomes" id="UP001501747"/>
    </source>
</evidence>
<name>A0ABP7RJ35_9PSEU</name>
<evidence type="ECO:0000313" key="2">
    <source>
        <dbReference type="EMBL" id="GAA3998265.1"/>
    </source>
</evidence>
<evidence type="ECO:0000256" key="1">
    <source>
        <dbReference type="SAM" id="MobiDB-lite"/>
    </source>
</evidence>
<reference evidence="3" key="1">
    <citation type="journal article" date="2019" name="Int. J. Syst. Evol. Microbiol.">
        <title>The Global Catalogue of Microorganisms (GCM) 10K type strain sequencing project: providing services to taxonomists for standard genome sequencing and annotation.</title>
        <authorList>
            <consortium name="The Broad Institute Genomics Platform"/>
            <consortium name="The Broad Institute Genome Sequencing Center for Infectious Disease"/>
            <person name="Wu L."/>
            <person name="Ma J."/>
        </authorList>
    </citation>
    <scope>NUCLEOTIDE SEQUENCE [LARGE SCALE GENOMIC DNA]</scope>
    <source>
        <strain evidence="3">JCM 17342</strain>
    </source>
</reference>